<evidence type="ECO:0000313" key="2">
    <source>
        <dbReference type="EMBL" id="KGM47846.1"/>
    </source>
</evidence>
<comment type="caution">
    <text evidence="2">The sequence shown here is derived from an EMBL/GenBank/DDBJ whole genome shotgun (WGS) entry which is preliminary data.</text>
</comment>
<name>A0A0A0EAA3_9RHOB</name>
<dbReference type="InterPro" id="IPR000073">
    <property type="entry name" value="AB_hydrolase_1"/>
</dbReference>
<protein>
    <recommendedName>
        <fullName evidence="1">AB hydrolase-1 domain-containing protein</fullName>
    </recommendedName>
</protein>
<dbReference type="EMBL" id="AQQX01000007">
    <property type="protein sequence ID" value="KGM47846.1"/>
    <property type="molecule type" value="Genomic_DNA"/>
</dbReference>
<sequence>MAQTKSDNTGVRKGFVEAGGGLLHYVRCGQGPAVVMLHASPCSAKVMAPIQAAWSGEFTTFAFDLPGFGMSDLPQADDITIELLADVIAEGMDALGISQAALYGRHTGASVCLALALQRPDLVSMMLTDGLPVFATPYSEDRLKKYLKPITPSGDGMHLPWTFFRYRDQHMFWPWDAADIDHRSDADLPDEHFLHRGAVEMLEAAETYVPVYKSAFLYDTLSRIGGVSCPAYYGNRPGDSQFKTIQHYPETADIRVMPRDPAEAELAELELIRKHPAEGAVPDWTSRIGTGGDNRDYIATRHGVVYAIGANLGAEGLPQLLLPDMPGGIDLHKAQIIAASETRPVIAVDPGGVGNSDIDGVATVDRWCEQIDDILKHLGWDRVEVIANGLSGALASEFAERAGDRVDSLLLRSPALLNEEERAGFIANPAPEATPRADGGHLLPVWHHLRDQELWWPWFDTSHEAVRTNPPRISAATLNKRAVAMLKQAHHYRPVWAELISRDVAAQIAALPQPVRIETDPSDIFHIPAARNLTAAAA</sequence>
<dbReference type="AlphaFoldDB" id="A0A0A0EAA3"/>
<dbReference type="InterPro" id="IPR050471">
    <property type="entry name" value="AB_hydrolase"/>
</dbReference>
<accession>A0A0A0EAA3</accession>
<feature type="domain" description="AB hydrolase-1" evidence="1">
    <location>
        <begin position="32"/>
        <end position="147"/>
    </location>
</feature>
<evidence type="ECO:0000259" key="1">
    <source>
        <dbReference type="Pfam" id="PF00561"/>
    </source>
</evidence>
<evidence type="ECO:0000313" key="3">
    <source>
        <dbReference type="Proteomes" id="UP000030004"/>
    </source>
</evidence>
<dbReference type="Gene3D" id="3.40.50.1820">
    <property type="entry name" value="alpha/beta hydrolase"/>
    <property type="match status" value="2"/>
</dbReference>
<reference evidence="2 3" key="1">
    <citation type="journal article" date="2015" name="Antonie Van Leeuwenhoek">
        <title>Pseudooceanicola atlanticus gen. nov. sp. nov., isolated from surface seawater of the Atlantic Ocean and reclassification of Oceanicola batsensis, Oceanicola marinus, Oceanicola nitratireducens, Oceanicola nanhaiensis, Oceanicola antarcticus and Oceanicola flagellatus, as Pseudooceanicola batsensis comb. nov., Pseudooceanicola marinus comb. nov., Pseudooceanicola nitratireducens comb. nov., Pseudooceanicola nanhaiensis comb. nov., Pseudooceanicola antarcticus comb. nov., and Pseudooceanicola flagellatus comb. nov.</title>
        <authorList>
            <person name="Lai Q."/>
            <person name="Li G."/>
            <person name="Liu X."/>
            <person name="Du Y."/>
            <person name="Sun F."/>
            <person name="Shao Z."/>
        </authorList>
    </citation>
    <scope>NUCLEOTIDE SEQUENCE [LARGE SCALE GENOMIC DNA]</scope>
    <source>
        <strain evidence="2 3">22II-s11g</strain>
    </source>
</reference>
<dbReference type="SUPFAM" id="SSF53474">
    <property type="entry name" value="alpha/beta-Hydrolases"/>
    <property type="match status" value="2"/>
</dbReference>
<dbReference type="Pfam" id="PF00561">
    <property type="entry name" value="Abhydrolase_1"/>
    <property type="match status" value="2"/>
</dbReference>
<dbReference type="PANTHER" id="PTHR43433">
    <property type="entry name" value="HYDROLASE, ALPHA/BETA FOLD FAMILY PROTEIN"/>
    <property type="match status" value="1"/>
</dbReference>
<feature type="domain" description="AB hydrolase-1" evidence="1">
    <location>
        <begin position="335"/>
        <end position="416"/>
    </location>
</feature>
<dbReference type="InterPro" id="IPR029058">
    <property type="entry name" value="AB_hydrolase_fold"/>
</dbReference>
<keyword evidence="3" id="KW-1185">Reference proteome</keyword>
<dbReference type="eggNOG" id="COG0596">
    <property type="taxonomic scope" value="Bacteria"/>
</dbReference>
<proteinExistence type="predicted"/>
<dbReference type="STRING" id="1461694.ATO9_16170"/>
<dbReference type="PANTHER" id="PTHR43433:SF4">
    <property type="entry name" value="NON-HEME CHLOROPEROXIDASE-RELATED"/>
    <property type="match status" value="1"/>
</dbReference>
<dbReference type="Proteomes" id="UP000030004">
    <property type="component" value="Unassembled WGS sequence"/>
</dbReference>
<gene>
    <name evidence="2" type="ORF">ATO9_16170</name>
</gene>
<organism evidence="2 3">
    <name type="scientific">Pseudooceanicola atlanticus</name>
    <dbReference type="NCBI Taxonomy" id="1461694"/>
    <lineage>
        <taxon>Bacteria</taxon>
        <taxon>Pseudomonadati</taxon>
        <taxon>Pseudomonadota</taxon>
        <taxon>Alphaproteobacteria</taxon>
        <taxon>Rhodobacterales</taxon>
        <taxon>Paracoccaceae</taxon>
        <taxon>Pseudooceanicola</taxon>
    </lineage>
</organism>